<proteinExistence type="predicted"/>
<comment type="caution">
    <text evidence="1">The sequence shown here is derived from an EMBL/GenBank/DDBJ whole genome shotgun (WGS) entry which is preliminary data.</text>
</comment>
<dbReference type="Proteomes" id="UP000828390">
    <property type="component" value="Unassembled WGS sequence"/>
</dbReference>
<reference evidence="1" key="2">
    <citation type="submission" date="2020-11" db="EMBL/GenBank/DDBJ databases">
        <authorList>
            <person name="McCartney M.A."/>
            <person name="Auch B."/>
            <person name="Kono T."/>
            <person name="Mallez S."/>
            <person name="Becker A."/>
            <person name="Gohl D.M."/>
            <person name="Silverstein K.A.T."/>
            <person name="Koren S."/>
            <person name="Bechman K.B."/>
            <person name="Herman A."/>
            <person name="Abrahante J.E."/>
            <person name="Garbe J."/>
        </authorList>
    </citation>
    <scope>NUCLEOTIDE SEQUENCE</scope>
    <source>
        <strain evidence="1">Duluth1</strain>
        <tissue evidence="1">Whole animal</tissue>
    </source>
</reference>
<protein>
    <submittedName>
        <fullName evidence="1">Uncharacterized protein</fullName>
    </submittedName>
</protein>
<name>A0A9D4MCJ6_DREPO</name>
<accession>A0A9D4MCJ6</accession>
<dbReference type="EMBL" id="JAIWYP010000002">
    <property type="protein sequence ID" value="KAH3875077.1"/>
    <property type="molecule type" value="Genomic_DNA"/>
</dbReference>
<evidence type="ECO:0000313" key="1">
    <source>
        <dbReference type="EMBL" id="KAH3875077.1"/>
    </source>
</evidence>
<gene>
    <name evidence="1" type="ORF">DPMN_038339</name>
</gene>
<organism evidence="1 2">
    <name type="scientific">Dreissena polymorpha</name>
    <name type="common">Zebra mussel</name>
    <name type="synonym">Mytilus polymorpha</name>
    <dbReference type="NCBI Taxonomy" id="45954"/>
    <lineage>
        <taxon>Eukaryota</taxon>
        <taxon>Metazoa</taxon>
        <taxon>Spiralia</taxon>
        <taxon>Lophotrochozoa</taxon>
        <taxon>Mollusca</taxon>
        <taxon>Bivalvia</taxon>
        <taxon>Autobranchia</taxon>
        <taxon>Heteroconchia</taxon>
        <taxon>Euheterodonta</taxon>
        <taxon>Imparidentia</taxon>
        <taxon>Neoheterodontei</taxon>
        <taxon>Myida</taxon>
        <taxon>Dreissenoidea</taxon>
        <taxon>Dreissenidae</taxon>
        <taxon>Dreissena</taxon>
    </lineage>
</organism>
<keyword evidence="2" id="KW-1185">Reference proteome</keyword>
<sequence length="51" mass="5760">MWETGTVCVREEQDKQLVESMNVGDRYSVCERGEGQAAGRDHECGRQVQCV</sequence>
<reference evidence="1" key="1">
    <citation type="journal article" date="2019" name="bioRxiv">
        <title>The Genome of the Zebra Mussel, Dreissena polymorpha: A Resource for Invasive Species Research.</title>
        <authorList>
            <person name="McCartney M.A."/>
            <person name="Auch B."/>
            <person name="Kono T."/>
            <person name="Mallez S."/>
            <person name="Zhang Y."/>
            <person name="Obille A."/>
            <person name="Becker A."/>
            <person name="Abrahante J.E."/>
            <person name="Garbe J."/>
            <person name="Badalamenti J.P."/>
            <person name="Herman A."/>
            <person name="Mangelson H."/>
            <person name="Liachko I."/>
            <person name="Sullivan S."/>
            <person name="Sone E.D."/>
            <person name="Koren S."/>
            <person name="Silverstein K.A.T."/>
            <person name="Beckman K.B."/>
            <person name="Gohl D.M."/>
        </authorList>
    </citation>
    <scope>NUCLEOTIDE SEQUENCE</scope>
    <source>
        <strain evidence="1">Duluth1</strain>
        <tissue evidence="1">Whole animal</tissue>
    </source>
</reference>
<evidence type="ECO:0000313" key="2">
    <source>
        <dbReference type="Proteomes" id="UP000828390"/>
    </source>
</evidence>
<dbReference type="AlphaFoldDB" id="A0A9D4MCJ6"/>